<evidence type="ECO:0000313" key="2">
    <source>
        <dbReference type="Proteomes" id="UP001164539"/>
    </source>
</evidence>
<comment type="caution">
    <text evidence="1">The sequence shown here is derived from an EMBL/GenBank/DDBJ whole genome shotgun (WGS) entry which is preliminary data.</text>
</comment>
<dbReference type="EMBL" id="CM051396">
    <property type="protein sequence ID" value="KAJ4723698.1"/>
    <property type="molecule type" value="Genomic_DNA"/>
</dbReference>
<proteinExistence type="predicted"/>
<evidence type="ECO:0000313" key="1">
    <source>
        <dbReference type="EMBL" id="KAJ4723698.1"/>
    </source>
</evidence>
<reference evidence="1 2" key="1">
    <citation type="journal article" date="2023" name="Science">
        <title>Complex scaffold remodeling in plant triterpene biosynthesis.</title>
        <authorList>
            <person name="De La Pena R."/>
            <person name="Hodgson H."/>
            <person name="Liu J.C."/>
            <person name="Stephenson M.J."/>
            <person name="Martin A.C."/>
            <person name="Owen C."/>
            <person name="Harkess A."/>
            <person name="Leebens-Mack J."/>
            <person name="Jimenez L.E."/>
            <person name="Osbourn A."/>
            <person name="Sattely E.S."/>
        </authorList>
    </citation>
    <scope>NUCLEOTIDE SEQUENCE [LARGE SCALE GENOMIC DNA]</scope>
    <source>
        <strain evidence="2">cv. JPN11</strain>
        <tissue evidence="1">Leaf</tissue>
    </source>
</reference>
<organism evidence="1 2">
    <name type="scientific">Melia azedarach</name>
    <name type="common">Chinaberry tree</name>
    <dbReference type="NCBI Taxonomy" id="155640"/>
    <lineage>
        <taxon>Eukaryota</taxon>
        <taxon>Viridiplantae</taxon>
        <taxon>Streptophyta</taxon>
        <taxon>Embryophyta</taxon>
        <taxon>Tracheophyta</taxon>
        <taxon>Spermatophyta</taxon>
        <taxon>Magnoliopsida</taxon>
        <taxon>eudicotyledons</taxon>
        <taxon>Gunneridae</taxon>
        <taxon>Pentapetalae</taxon>
        <taxon>rosids</taxon>
        <taxon>malvids</taxon>
        <taxon>Sapindales</taxon>
        <taxon>Meliaceae</taxon>
        <taxon>Melia</taxon>
    </lineage>
</organism>
<dbReference type="Proteomes" id="UP001164539">
    <property type="component" value="Chromosome 3"/>
</dbReference>
<sequence length="385" mass="43745">MYTLQLPTSIALPSTMTTSRFSKLSMPSTFYSTTGSKGAKNLKKLSSPQASKVEVSPEKIETFQSMEIWARENILPILKPVEKSWQPQDFLPDPLSDGFLEQVNELRERTKEIPDEFFVILAGSMITEEALPTYQSLLSSMETFQDDETGFNKKAWAIWNKGWTAEEKRHGDLLNKFLYLSGRVDVRQIEKTIQYLIGSGMDIGVGRSPYHVTVYTSFQERATFISHANTAKIAMQTGNKKLAQICGTIAADEKRHETAYSRIVGKVFELDPNEMMITFADMMKRNIVMPGYLMYDGNDFNLFQHFSNVAMRLGVYSASDYINILEHLVDLWNVEKLTGLSSEGQAAQDYVCGLPQKLRKVEERVQERAKKAPAVPFSWISHREV</sequence>
<gene>
    <name evidence="1" type="ORF">OWV82_007034</name>
</gene>
<keyword evidence="2" id="KW-1185">Reference proteome</keyword>
<name>A0ACC1YKY5_MELAZ</name>
<accession>A0ACC1YKY5</accession>
<protein>
    <submittedName>
        <fullName evidence="1">Acyl-[acyl-carrier-protein] desaturase</fullName>
    </submittedName>
</protein>